<evidence type="ECO:0000259" key="1">
    <source>
        <dbReference type="Pfam" id="PF19029"/>
    </source>
</evidence>
<protein>
    <recommendedName>
        <fullName evidence="1">DUF883 domain-containing protein</fullName>
    </recommendedName>
</protein>
<dbReference type="PANTHER" id="PTHR35893:SF3">
    <property type="entry name" value="INNER MEMBRANE PROTEIN"/>
    <property type="match status" value="1"/>
</dbReference>
<name>A0A0F5K5J7_9BURK</name>
<proteinExistence type="predicted"/>
<evidence type="ECO:0000313" key="2">
    <source>
        <dbReference type="EMBL" id="KKB64812.1"/>
    </source>
</evidence>
<evidence type="ECO:0000313" key="3">
    <source>
        <dbReference type="Proteomes" id="UP000033618"/>
    </source>
</evidence>
<dbReference type="InterPro" id="IPR010279">
    <property type="entry name" value="YqjD/ElaB"/>
</dbReference>
<dbReference type="Proteomes" id="UP000033618">
    <property type="component" value="Unassembled WGS sequence"/>
</dbReference>
<dbReference type="STRING" id="28092.WM40_04990"/>
<comment type="caution">
    <text evidence="2">The sequence shown here is derived from an EMBL/GenBank/DDBJ whole genome shotgun (WGS) entry which is preliminary data.</text>
</comment>
<accession>A0A0F5K5J7</accession>
<sequence length="85" mass="9234">MRALLKDLESALKEGKDDDVGALRSRLEARLADARATYDDAQYTIRQKLQAAAETTDDFVRGRPWETIGAAAGIAFLLGVIIGRG</sequence>
<keyword evidence="3" id="KW-1185">Reference proteome</keyword>
<dbReference type="GO" id="GO:0043022">
    <property type="term" value="F:ribosome binding"/>
    <property type="evidence" value="ECO:0007669"/>
    <property type="project" value="InterPro"/>
</dbReference>
<dbReference type="PATRIC" id="fig|28092.6.peg.1184"/>
<feature type="domain" description="DUF883" evidence="1">
    <location>
        <begin position="56"/>
        <end position="84"/>
    </location>
</feature>
<dbReference type="Pfam" id="PF19029">
    <property type="entry name" value="DUF883_C"/>
    <property type="match status" value="1"/>
</dbReference>
<organism evidence="2 3">
    <name type="scientific">Robbsia andropogonis</name>
    <dbReference type="NCBI Taxonomy" id="28092"/>
    <lineage>
        <taxon>Bacteria</taxon>
        <taxon>Pseudomonadati</taxon>
        <taxon>Pseudomonadota</taxon>
        <taxon>Betaproteobacteria</taxon>
        <taxon>Burkholderiales</taxon>
        <taxon>Burkholderiaceae</taxon>
        <taxon>Robbsia</taxon>
    </lineage>
</organism>
<dbReference type="InterPro" id="IPR043605">
    <property type="entry name" value="DUF883_C"/>
</dbReference>
<gene>
    <name evidence="2" type="ORF">WM40_04990</name>
</gene>
<dbReference type="AlphaFoldDB" id="A0A0F5K5J7"/>
<reference evidence="2 3" key="1">
    <citation type="submission" date="2015-03" db="EMBL/GenBank/DDBJ databases">
        <title>Draft Genome Sequence of Burkholderia andropogonis type strain ICMP2807, isolated from Sorghum bicolor.</title>
        <authorList>
            <person name="Lopes-Santos L."/>
            <person name="Castro D.B."/>
            <person name="Ottoboni L.M."/>
            <person name="Park D."/>
            <person name="Weirc B.S."/>
            <person name="Destefano S.A."/>
        </authorList>
    </citation>
    <scope>NUCLEOTIDE SEQUENCE [LARGE SCALE GENOMIC DNA]</scope>
    <source>
        <strain evidence="2 3">ICMP2807</strain>
    </source>
</reference>
<dbReference type="PANTHER" id="PTHR35893">
    <property type="entry name" value="INNER MEMBRANE PROTEIN-RELATED"/>
    <property type="match status" value="1"/>
</dbReference>
<dbReference type="EMBL" id="LAQU01000003">
    <property type="protein sequence ID" value="KKB64812.1"/>
    <property type="molecule type" value="Genomic_DNA"/>
</dbReference>